<comment type="caution">
    <text evidence="2">The sequence shown here is derived from an EMBL/GenBank/DDBJ whole genome shotgun (WGS) entry which is preliminary data.</text>
</comment>
<gene>
    <name evidence="2" type="ORF">GP486_006899</name>
</gene>
<reference evidence="2" key="1">
    <citation type="submission" date="2021-03" db="EMBL/GenBank/DDBJ databases">
        <title>Comparative genomics and phylogenomic investigation of the class Geoglossomycetes provide insights into ecological specialization and systematics.</title>
        <authorList>
            <person name="Melie T."/>
            <person name="Pirro S."/>
            <person name="Miller A.N."/>
            <person name="Quandt A."/>
        </authorList>
    </citation>
    <scope>NUCLEOTIDE SEQUENCE</scope>
    <source>
        <strain evidence="2">CAQ_001_2017</strain>
    </source>
</reference>
<feature type="region of interest" description="Disordered" evidence="1">
    <location>
        <begin position="158"/>
        <end position="192"/>
    </location>
</feature>
<dbReference type="AlphaFoldDB" id="A0A9P8IDP9"/>
<dbReference type="EMBL" id="JAGHQM010001716">
    <property type="protein sequence ID" value="KAH0552900.1"/>
    <property type="molecule type" value="Genomic_DNA"/>
</dbReference>
<evidence type="ECO:0000313" key="3">
    <source>
        <dbReference type="Proteomes" id="UP000750711"/>
    </source>
</evidence>
<protein>
    <submittedName>
        <fullName evidence="2">Uncharacterized protein</fullName>
    </submittedName>
</protein>
<keyword evidence="3" id="KW-1185">Reference proteome</keyword>
<name>A0A9P8IDP9_9PEZI</name>
<accession>A0A9P8IDP9</accession>
<organism evidence="2 3">
    <name type="scientific">Trichoglossum hirsutum</name>
    <dbReference type="NCBI Taxonomy" id="265104"/>
    <lineage>
        <taxon>Eukaryota</taxon>
        <taxon>Fungi</taxon>
        <taxon>Dikarya</taxon>
        <taxon>Ascomycota</taxon>
        <taxon>Pezizomycotina</taxon>
        <taxon>Geoglossomycetes</taxon>
        <taxon>Geoglossales</taxon>
        <taxon>Geoglossaceae</taxon>
        <taxon>Trichoglossum</taxon>
    </lineage>
</organism>
<feature type="region of interest" description="Disordered" evidence="1">
    <location>
        <begin position="1"/>
        <end position="55"/>
    </location>
</feature>
<proteinExistence type="predicted"/>
<sequence length="667" mass="73685">MQLSENSDSERALPTDRLTVTTQRDEDLPMGMARGGPSRVVTGTSDDISTSTNNRVPSLDGLNTIRAAPDEEDKLGISDLIQLQLDILVSSWPEVRRVYGRRTPPDAQATVQALMQVLDTARSTLGLEPQAFYTRFATTTIPHDPAPEDNTAIPITPSSQGVNLTWPGKDTPDDGAPHPQKESDTVVTQTDSSLDDPIIARTESKSGFSLEELQYRIRVETTATKERLTYISSGPPWGTVDESFTCALDCCAVAGVLLGISQYDVELDGDINDDDVPIFYPPVQWDSYDVKAARLIKDEPYRRMLRYLNKDRPGAALTHASPLPIGVVFHRLFKNAPQFRLRVKWEYDCTKCGLATRSIDQLTVEPGAGKSNLPAFFEGMFEMNKTVSCKGCSSRTTRYQVWEHEPPLNLCVVPPDGENFDGITETPLAINWVGEDGRYMRLTYRWIGAVYNRAGHFLLHWRCNEDTVLTYDGLVLNGKFRKFRASTPEYLLTRGLDGKTSLLFFQLAEGSYTYRPGESRVQDCLKGNSKFPGVVETSEVEIETAKVQRKIQTPSSTSTTDGIVAAVEVHGNAAQPEHQPEEEREASVQVMCIRKGKGAADGEGGLPGQEREASVQVVVGNPKGKGVADRGSGSPGQGMEVQVMAVRKKRKGGEGEYRRRSKRLCRQ</sequence>
<evidence type="ECO:0000313" key="2">
    <source>
        <dbReference type="EMBL" id="KAH0552900.1"/>
    </source>
</evidence>
<feature type="compositionally biased region" description="Basic and acidic residues" evidence="1">
    <location>
        <begin position="170"/>
        <end position="184"/>
    </location>
</feature>
<feature type="region of interest" description="Disordered" evidence="1">
    <location>
        <begin position="621"/>
        <end position="667"/>
    </location>
</feature>
<dbReference type="Proteomes" id="UP000750711">
    <property type="component" value="Unassembled WGS sequence"/>
</dbReference>
<feature type="compositionally biased region" description="Polar residues" evidence="1">
    <location>
        <begin position="41"/>
        <end position="55"/>
    </location>
</feature>
<evidence type="ECO:0000256" key="1">
    <source>
        <dbReference type="SAM" id="MobiDB-lite"/>
    </source>
</evidence>